<dbReference type="AlphaFoldDB" id="A0A6M3Y1X4"/>
<name>A0A6M3Y1X4_9ZZZZ</name>
<accession>A0A6M3Y1X4</accession>
<dbReference type="EMBL" id="MT141214">
    <property type="protein sequence ID" value="QJA56357.1"/>
    <property type="molecule type" value="Genomic_DNA"/>
</dbReference>
<reference evidence="2" key="1">
    <citation type="submission" date="2020-03" db="EMBL/GenBank/DDBJ databases">
        <title>The deep terrestrial virosphere.</title>
        <authorList>
            <person name="Holmfeldt K."/>
            <person name="Nilsson E."/>
            <person name="Simone D."/>
            <person name="Lopez-Fernandez M."/>
            <person name="Wu X."/>
            <person name="de Brujin I."/>
            <person name="Lundin D."/>
            <person name="Andersson A."/>
            <person name="Bertilsson S."/>
            <person name="Dopson M."/>
        </authorList>
    </citation>
    <scope>NUCLEOTIDE SEQUENCE</scope>
    <source>
        <strain evidence="1">MM415B01867</strain>
        <strain evidence="2">TM448B05973</strain>
    </source>
</reference>
<protein>
    <submittedName>
        <fullName evidence="2">Uncharacterized protein</fullName>
    </submittedName>
</protein>
<dbReference type="EMBL" id="MT145144">
    <property type="protein sequence ID" value="QJI04062.1"/>
    <property type="molecule type" value="Genomic_DNA"/>
</dbReference>
<organism evidence="2">
    <name type="scientific">viral metagenome</name>
    <dbReference type="NCBI Taxonomy" id="1070528"/>
    <lineage>
        <taxon>unclassified sequences</taxon>
        <taxon>metagenomes</taxon>
        <taxon>organismal metagenomes</taxon>
    </lineage>
</organism>
<sequence>MDRSKDNPFYDNHVFNSNDTKRDAILHYRKPFFWWFYPTLVQICADENLVFYYKHINGAYYITKIKPFKKE</sequence>
<evidence type="ECO:0000313" key="2">
    <source>
        <dbReference type="EMBL" id="QJI04062.1"/>
    </source>
</evidence>
<evidence type="ECO:0000313" key="1">
    <source>
        <dbReference type="EMBL" id="QJA56357.1"/>
    </source>
</evidence>
<gene>
    <name evidence="1" type="ORF">MM415B01867_0003</name>
    <name evidence="2" type="ORF">TM448B05973_0008</name>
</gene>
<proteinExistence type="predicted"/>